<dbReference type="VEuPathDB" id="TriTrypDB:C3747_28g251"/>
<comment type="caution">
    <text evidence="1">The sequence shown here is derived from an EMBL/GenBank/DDBJ whole genome shotgun (WGS) entry which is preliminary data.</text>
</comment>
<dbReference type="VEuPathDB" id="TriTrypDB:TcYC6_0096860"/>
<dbReference type="VEuPathDB" id="TriTrypDB:TcCLB.507023.289"/>
<name>A0A2V2VJG9_TRYCR</name>
<dbReference type="VEuPathDB" id="TriTrypDB:TcG_02284"/>
<dbReference type="VEuPathDB" id="TriTrypDB:TcCL_NonESM00566"/>
<dbReference type="VEuPathDB" id="TriTrypDB:TcBrA4_0029190"/>
<organism evidence="1 2">
    <name type="scientific">Trypanosoma cruzi</name>
    <dbReference type="NCBI Taxonomy" id="5693"/>
    <lineage>
        <taxon>Eukaryota</taxon>
        <taxon>Discoba</taxon>
        <taxon>Euglenozoa</taxon>
        <taxon>Kinetoplastea</taxon>
        <taxon>Metakinetoplastina</taxon>
        <taxon>Trypanosomatida</taxon>
        <taxon>Trypanosomatidae</taxon>
        <taxon>Trypanosoma</taxon>
        <taxon>Schizotrypanum</taxon>
    </lineage>
</organism>
<dbReference type="VEuPathDB" id="TriTrypDB:TCSYLVIO_003228"/>
<evidence type="ECO:0000313" key="1">
    <source>
        <dbReference type="EMBL" id="PWU96575.1"/>
    </source>
</evidence>
<dbReference type="Proteomes" id="UP000246121">
    <property type="component" value="Unassembled WGS sequence"/>
</dbReference>
<accession>A0A2V2VJG9</accession>
<gene>
    <name evidence="1" type="ORF">C4B63_18g63</name>
</gene>
<dbReference type="VEuPathDB" id="TriTrypDB:ECC02_000312"/>
<proteinExistence type="predicted"/>
<sequence>MPLRPRFPPVGCNMNDMGYPFRGEYKVEPPLNHGHTGALQKGSTALMLRITGANLLIEKLQQGKGQVLHCELGVDNGPARTVVFPFGGGAVPVPGDGHEYHLNAVVQGGGGKHRCKIILSGSEGKSVLRLRAPPDSRLADGIMLTVDGQRVHPKGGWYEIPIQAKECSLGMAEMEHPRRSPSSLAVASLPPPATILFQATAGNQDDAVLFCSGSDEAIHLTPNRPFTVAVESGPFTFQLPRAAATQPFLSSPAFASEHAKPLTEDFFTHRFPELETMLLAAPPGDSSPPKFVATAEGFMVELVGDNGSSVSGYGGAQLSLPDRLEHRIRIVIMDTAGRTLLRQNTVVPPTERAPLTFSIAEGAHGTRVITGKPLSRISVDRLPPVGGDVGVHVDSGSSHVVTVNDDASSAVFEIGPGQSTFSQPTAAVSTGVEPWIPQLAKALQSPDLDSARRGIQSIIPPTPEATTIVGFVSDQLFKKPPTISFKKSNDTVSEIQCAGYGVTASVDNSPSCAIYGGGGVQVQAGHSVTLSAVALPMGRVVASCCLHCPPSDKNLDELLVARLLETFERHGVSPEKVLTELTTITSPQSANGQRLLPLMTECLRRLTNCISLPIYLSAADFPENMQISLALDDKRINQLSSHSMIEVPRDTNNIRVSIQRPPAPGKASRNDFAKALVDAFYLQSTTPLPVRWGAVPTETPEERALLDLLVQLLRDHENEMARQRAHGSTSTSVDGFQFTCGAGCLKDVRTERPCRLSVDVDGTGFMNLEQGGQVPQGYNFPAGSVHRVHIIARDPVSGSLCAETRVTLAAPEVADTPLNVTSPVSCFLDASVTQLQEEVQLRLVCPPRFCIVCGVDGNSSGNTGKAVFIAKMSAACPHNVNVRLFDDAGGVVFEQRLALPSMIAPLWSVRLENSSLQVDPINGGGKTVVKASLDRSPEMDLIDPISFDSNYPHTVLLRRYFLGPDNCNTYVGELSLRIPAFVNPAHVEDVSRLYQTARSSGDDELRSGLVDLRSRMPSKVVENLITALIESMTPAHSAVLRSSSDTHIHFRLSGDESSFARRW</sequence>
<dbReference type="VEuPathDB" id="TriTrypDB:BCY84_01006"/>
<dbReference type="VEuPathDB" id="TriTrypDB:C4B63_18g63"/>
<evidence type="ECO:0000313" key="2">
    <source>
        <dbReference type="Proteomes" id="UP000246121"/>
    </source>
</evidence>
<dbReference type="VEuPathDB" id="TriTrypDB:Tc_MARK_1939"/>
<dbReference type="AlphaFoldDB" id="A0A2V2VJG9"/>
<dbReference type="VEuPathDB" id="TriTrypDB:TCDM_01405"/>
<dbReference type="EMBL" id="PRFA01000018">
    <property type="protein sequence ID" value="PWU96575.1"/>
    <property type="molecule type" value="Genomic_DNA"/>
</dbReference>
<reference evidence="1 2" key="1">
    <citation type="journal article" date="2018" name="Microb. Genom.">
        <title>Expanding an expanded genome: long-read sequencing of Trypanosoma cruzi.</title>
        <authorList>
            <person name="Berna L."/>
            <person name="Rodriguez M."/>
            <person name="Chiribao M.L."/>
            <person name="Parodi-Talice A."/>
            <person name="Pita S."/>
            <person name="Rijo G."/>
            <person name="Alvarez-Valin F."/>
            <person name="Robello C."/>
        </authorList>
    </citation>
    <scope>NUCLEOTIDE SEQUENCE [LARGE SCALE GENOMIC DNA]</scope>
    <source>
        <strain evidence="1 2">Dm28c</strain>
    </source>
</reference>
<dbReference type="VEuPathDB" id="TriTrypDB:TcCLB.509171.40"/>
<protein>
    <submittedName>
        <fullName evidence="1">Uncharacterized protein</fullName>
    </submittedName>
</protein>
<dbReference type="VEuPathDB" id="TriTrypDB:TcCL_ESM09459"/>